<dbReference type="InterPro" id="IPR008969">
    <property type="entry name" value="CarboxyPept-like_regulatory"/>
</dbReference>
<comment type="caution">
    <text evidence="1">The sequence shown here is derived from an EMBL/GenBank/DDBJ whole genome shotgun (WGS) entry which is preliminary data.</text>
</comment>
<evidence type="ECO:0000313" key="1">
    <source>
        <dbReference type="EMBL" id="TDS54603.1"/>
    </source>
</evidence>
<dbReference type="Proteomes" id="UP000295215">
    <property type="component" value="Unassembled WGS sequence"/>
</dbReference>
<sequence>MKYLLAGLLGLLSVFVHGQIVFKGQVVNEENNPVNYATVSVENPVTKVVLAYELVNEKGNFEIALKTDLDEVNIRVTAINYAVFNQLIKSDSQELILELKAEATQLEEIFVKASVITQRNDTIVFDLDAFAGKNDRVLEDVLKKMPGIEVGLGGQITYQGKPINKFYVEGKDLMGGKYTSITKALPNMHVSKLEVLENHQPIKMLQNKVASENPAINIRLKQNISFSGSGKVGVGGNPFLWKSSVSPMLFSKELQYLINYETNNTGDDVASKLNNYGVFSSFDIYTYHKATGNELAIAETALPSISSTRYLFNKSHLISGNVLTNLSKELELKINAYYYNDENERTGEQYTEVKNAFDGENEGKVIRYGRKNNSFRFSENFKTYLTLTKNTENNYLKNVLLLSVQKQKSRGNLLLNDNSLAQSVMSPSFDIQNSISTLIPVGNNKFANFKSIIDFTRDRQNYGVNATDILNFPDESINQYIGMEQTYTDNTFYTQNALSMSWKIKKWTLTEEYSVLYENSKIETDLYGFEAQRIQIGGLYQNDLNYSKFSNVANTSLNYKGVKWDLNIGLPVYWVAISLKDNTSNAKKTVNRAVFQPSFYTSYKLSHMLTLRGYANVKTDFTPLNQLYPHYIFSGLNFTAYQSKIEDSKSYTSGLRFEFKNPFNGIFINGGTSYSIVKNNLLYGSQIDENGQQIIEALEQKNETVSQTANINVGKFFSEFSTNVKGSFGVNKNKADVLLNQMLRKVKMYHYTYGFQVTNNHFDWLNFTYDFSYRQSQRKDFNRNTNTYSGSHNARIDAFPIKNHSLVWKLDYQENRFNHQAFANRFMDLMYRFKWDKKKIDFEIEWQNILNTKEYEEVIINNIQTSTTWFKLRPTQVLFSVRFNF</sequence>
<name>A0A4V3E7Z0_9FLAO</name>
<gene>
    <name evidence="1" type="ORF">C8P70_12546</name>
</gene>
<organism evidence="1 2">
    <name type="scientific">Myroides indicus</name>
    <dbReference type="NCBI Taxonomy" id="1323422"/>
    <lineage>
        <taxon>Bacteria</taxon>
        <taxon>Pseudomonadati</taxon>
        <taxon>Bacteroidota</taxon>
        <taxon>Flavobacteriia</taxon>
        <taxon>Flavobacteriales</taxon>
        <taxon>Flavobacteriaceae</taxon>
        <taxon>Myroides</taxon>
    </lineage>
</organism>
<keyword evidence="2" id="KW-1185">Reference proteome</keyword>
<dbReference type="SUPFAM" id="SSF49464">
    <property type="entry name" value="Carboxypeptidase regulatory domain-like"/>
    <property type="match status" value="1"/>
</dbReference>
<reference evidence="1 2" key="1">
    <citation type="submission" date="2019-03" db="EMBL/GenBank/DDBJ databases">
        <title>Genomic Encyclopedia of Archaeal and Bacterial Type Strains, Phase II (KMG-II): from individual species to whole genera.</title>
        <authorList>
            <person name="Goeker M."/>
        </authorList>
    </citation>
    <scope>NUCLEOTIDE SEQUENCE [LARGE SCALE GENOMIC DNA]</scope>
    <source>
        <strain evidence="1 2">DSM 28213</strain>
    </source>
</reference>
<dbReference type="OrthoDB" id="603275at2"/>
<protein>
    <recommendedName>
        <fullName evidence="3">Carboxypeptidase-like protein</fullName>
    </recommendedName>
</protein>
<evidence type="ECO:0000313" key="2">
    <source>
        <dbReference type="Proteomes" id="UP000295215"/>
    </source>
</evidence>
<proteinExistence type="predicted"/>
<dbReference type="RefSeq" id="WP_133713331.1">
    <property type="nucleotide sequence ID" value="NZ_SOAG01000025.1"/>
</dbReference>
<dbReference type="EMBL" id="SOAG01000025">
    <property type="protein sequence ID" value="TDS54603.1"/>
    <property type="molecule type" value="Genomic_DNA"/>
</dbReference>
<evidence type="ECO:0008006" key="3">
    <source>
        <dbReference type="Google" id="ProtNLM"/>
    </source>
</evidence>
<dbReference type="AlphaFoldDB" id="A0A4V3E7Z0"/>
<accession>A0A4V3E7Z0</accession>
<dbReference type="SUPFAM" id="SSF56935">
    <property type="entry name" value="Porins"/>
    <property type="match status" value="1"/>
</dbReference>